<proteinExistence type="predicted"/>
<name>A0A8J5N287_HOMAM</name>
<feature type="non-terminal residue" evidence="1">
    <location>
        <position position="1"/>
    </location>
</feature>
<comment type="caution">
    <text evidence="1">The sequence shown here is derived from an EMBL/GenBank/DDBJ whole genome shotgun (WGS) entry which is preliminary data.</text>
</comment>
<protein>
    <submittedName>
        <fullName evidence="1">Tigger transposable element-derived protein 7-like 57</fullName>
    </submittedName>
</protein>
<reference evidence="1" key="1">
    <citation type="journal article" date="2021" name="Sci. Adv.">
        <title>The American lobster genome reveals insights on longevity, neural, and immune adaptations.</title>
        <authorList>
            <person name="Polinski J.M."/>
            <person name="Zimin A.V."/>
            <person name="Clark K.F."/>
            <person name="Kohn A.B."/>
            <person name="Sadowski N."/>
            <person name="Timp W."/>
            <person name="Ptitsyn A."/>
            <person name="Khanna P."/>
            <person name="Romanova D.Y."/>
            <person name="Williams P."/>
            <person name="Greenwood S.J."/>
            <person name="Moroz L.L."/>
            <person name="Walt D.R."/>
            <person name="Bodnar A.G."/>
        </authorList>
    </citation>
    <scope>NUCLEOTIDE SEQUENCE</scope>
    <source>
        <strain evidence="1">GMGI-L3</strain>
    </source>
</reference>
<feature type="non-terminal residue" evidence="1">
    <location>
        <position position="130"/>
    </location>
</feature>
<evidence type="ECO:0000313" key="2">
    <source>
        <dbReference type="Proteomes" id="UP000747542"/>
    </source>
</evidence>
<sequence>VAREHQQLNVDVVSIQPFKGELYEMYNADETGLFWNSLPNSTMASWRESNIPGLEASKQCVSLLLFANAGGDNLLVSWCGNKSNKMAWFTREFFEGCFHHVFVHAVRQFQMTIHGVPRQEVKALLIFDND</sequence>
<organism evidence="1 2">
    <name type="scientific">Homarus americanus</name>
    <name type="common">American lobster</name>
    <dbReference type="NCBI Taxonomy" id="6706"/>
    <lineage>
        <taxon>Eukaryota</taxon>
        <taxon>Metazoa</taxon>
        <taxon>Ecdysozoa</taxon>
        <taxon>Arthropoda</taxon>
        <taxon>Crustacea</taxon>
        <taxon>Multicrustacea</taxon>
        <taxon>Malacostraca</taxon>
        <taxon>Eumalacostraca</taxon>
        <taxon>Eucarida</taxon>
        <taxon>Decapoda</taxon>
        <taxon>Pleocyemata</taxon>
        <taxon>Astacidea</taxon>
        <taxon>Nephropoidea</taxon>
        <taxon>Nephropidae</taxon>
        <taxon>Homarus</taxon>
    </lineage>
</organism>
<gene>
    <name evidence="1" type="primary">TIGD7-L57</name>
    <name evidence="1" type="ORF">Hamer_G000825</name>
</gene>
<accession>A0A8J5N287</accession>
<keyword evidence="2" id="KW-1185">Reference proteome</keyword>
<dbReference type="Proteomes" id="UP000747542">
    <property type="component" value="Unassembled WGS sequence"/>
</dbReference>
<dbReference type="EMBL" id="JAHLQT010011632">
    <property type="protein sequence ID" value="KAG7171892.1"/>
    <property type="molecule type" value="Genomic_DNA"/>
</dbReference>
<evidence type="ECO:0000313" key="1">
    <source>
        <dbReference type="EMBL" id="KAG7171892.1"/>
    </source>
</evidence>
<dbReference type="AlphaFoldDB" id="A0A8J5N287"/>